<comment type="subcellular location">
    <subcellularLocation>
        <location evidence="1">Cell membrane</location>
        <topology evidence="1">Multi-pass membrane protein</topology>
    </subcellularLocation>
</comment>
<keyword evidence="7 16" id="KW-1133">Transmembrane helix</keyword>
<keyword evidence="15" id="KW-0479">Metal-binding</keyword>
<feature type="binding site" evidence="15">
    <location>
        <position position="46"/>
    </location>
    <ligand>
        <name>Mg(2+)</name>
        <dbReference type="ChEBI" id="CHEBI:18420"/>
        <label>2</label>
    </ligand>
</feature>
<dbReference type="PANTHER" id="PTHR43185:SF1">
    <property type="entry name" value="FE(2+) TRANSPORTER FEOB"/>
    <property type="match status" value="1"/>
</dbReference>
<evidence type="ECO:0000256" key="1">
    <source>
        <dbReference type="ARBA" id="ARBA00004651"/>
    </source>
</evidence>
<feature type="domain" description="FeoB-type G" evidence="17">
    <location>
        <begin position="28"/>
        <end position="190"/>
    </location>
</feature>
<dbReference type="InterPro" id="IPR011642">
    <property type="entry name" value="Gate_dom"/>
</dbReference>
<feature type="transmembrane region" description="Helical" evidence="16">
    <location>
        <begin position="447"/>
        <end position="464"/>
    </location>
</feature>
<accession>A0A2R7Y5T3</accession>
<keyword evidence="8" id="KW-0408">Iron</keyword>
<dbReference type="InterPro" id="IPR027417">
    <property type="entry name" value="P-loop_NTPase"/>
</dbReference>
<keyword evidence="5 16" id="KW-0812">Transmembrane</keyword>
<keyword evidence="6 14" id="KW-0547">Nucleotide-binding</keyword>
<feature type="transmembrane region" description="Helical" evidence="16">
    <location>
        <begin position="505"/>
        <end position="529"/>
    </location>
</feature>
<comment type="caution">
    <text evidence="18">The sequence shown here is derived from an EMBL/GenBank/DDBJ whole genome shotgun (WGS) entry which is preliminary data.</text>
</comment>
<reference evidence="18 19" key="1">
    <citation type="journal article" date="2018" name="Syst. Appl. Microbiol.">
        <title>A new symbiotic nanoarchaeote (Candidatus Nanoclepta minutus) and its host (Zestosphaera tikiterensis gen. nov., sp. nov.) from a New Zealand hot spring.</title>
        <authorList>
            <person name="St John E."/>
            <person name="Liu Y."/>
            <person name="Podar M."/>
            <person name="Stott M.B."/>
            <person name="Meneghin J."/>
            <person name="Chen Z."/>
            <person name="Lagutin K."/>
            <person name="Mitchell K."/>
            <person name="Reysenbach A.L."/>
        </authorList>
    </citation>
    <scope>NUCLEOTIDE SEQUENCE [LARGE SCALE GENOMIC DNA]</scope>
    <source>
        <strain evidence="18">NZ3</strain>
    </source>
</reference>
<evidence type="ECO:0000313" key="19">
    <source>
        <dbReference type="Proteomes" id="UP000244093"/>
    </source>
</evidence>
<evidence type="ECO:0000259" key="17">
    <source>
        <dbReference type="PROSITE" id="PS51711"/>
    </source>
</evidence>
<feature type="transmembrane region" description="Helical" evidence="16">
    <location>
        <begin position="400"/>
        <end position="420"/>
    </location>
</feature>
<keyword evidence="11 16" id="KW-0472">Membrane</keyword>
<feature type="transmembrane region" description="Helical" evidence="16">
    <location>
        <begin position="602"/>
        <end position="623"/>
    </location>
</feature>
<proteinExistence type="predicted"/>
<evidence type="ECO:0000256" key="2">
    <source>
        <dbReference type="ARBA" id="ARBA00022448"/>
    </source>
</evidence>
<evidence type="ECO:0000256" key="7">
    <source>
        <dbReference type="ARBA" id="ARBA00022989"/>
    </source>
</evidence>
<dbReference type="AlphaFoldDB" id="A0A2R7Y5T3"/>
<dbReference type="GO" id="GO:0005886">
    <property type="term" value="C:plasma membrane"/>
    <property type="evidence" value="ECO:0007669"/>
    <property type="project" value="UniProtKB-SubCell"/>
</dbReference>
<keyword evidence="3" id="KW-1003">Cell membrane</keyword>
<keyword evidence="4" id="KW-0410">Iron transport</keyword>
<evidence type="ECO:0000256" key="9">
    <source>
        <dbReference type="ARBA" id="ARBA00023065"/>
    </source>
</evidence>
<keyword evidence="2" id="KW-0813">Transport</keyword>
<evidence type="ECO:0000256" key="15">
    <source>
        <dbReference type="PIRSR" id="PIRSR603373-2"/>
    </source>
</evidence>
<dbReference type="NCBIfam" id="TIGR00437">
    <property type="entry name" value="feoB"/>
    <property type="match status" value="1"/>
</dbReference>
<dbReference type="PANTHER" id="PTHR43185">
    <property type="entry name" value="FERROUS IRON TRANSPORT PROTEIN B"/>
    <property type="match status" value="1"/>
</dbReference>
<sequence>MSHKHCGGAGDVNVAAKVNLNEADRGCDVKVALVGNPNVGKSTLFNVLTGENVRVGNWPGTTVGFKEGELNYGGVNICFTDLPGIYGLSALSLEEVIAREYIISNKPDVVLVLVDSLLPERTMYLAIQMLEITPNVIIVLTKSDEAHKRGIHIHYDKLEERLGVPVIPISALRKEGIRELLNAIIGFKSRVKRREPIAIDYGPLNNFINELSTYVSSSKALSKYPVRWATIRLLEGDYRLEELLIQYNEKEVLKKAQELREIARITLGRPPQELSISARYGYVDALLKEVVVRVEVRNRGELIVKKVFMNPLTGIPASIAILLVAFTLIFSLNTGFPLNFILRYLGFYEAADLIESLSLSGVIGAASEIALNQVKEFLEETLHLNPAITSFITDGALTGFTTLLSFIPLITFTFVVLAVLEDSGLEPRIAVSFHTIFSKFGLSGRAIYPYLIGFGCNVPAILTSRTALDDEERRQLIYTSAFIPCQARLIVILAFISALAIESPLYQALTVVSAYVLGISVALITSLMLRKLLYRKESPEFVLELPPLHKPSLKVVWWLTWDNLKHFLRKAGLIIVSVTAFFWFLTYLGPEGFLPAIYGDEFFTHSYAYILGSYIAIPLKPIIGYHENAVKLGTALLAGFIAKEALLTTLAQIQGTDPITAIRSLNLTYGQALSIMYFTILYVPCIATLATILSEGRNAKATLALTAYMVSIGYAVMLLTSFIFSITTG</sequence>
<dbReference type="PROSITE" id="PS51711">
    <property type="entry name" value="G_FEOB"/>
    <property type="match status" value="1"/>
</dbReference>
<dbReference type="Pfam" id="PF02421">
    <property type="entry name" value="FeoB_N"/>
    <property type="match status" value="1"/>
</dbReference>
<evidence type="ECO:0000256" key="13">
    <source>
        <dbReference type="NCBIfam" id="TIGR00437"/>
    </source>
</evidence>
<dbReference type="EMBL" id="NBVN01000004">
    <property type="protein sequence ID" value="PUA32222.1"/>
    <property type="molecule type" value="Genomic_DNA"/>
</dbReference>
<evidence type="ECO:0000256" key="3">
    <source>
        <dbReference type="ARBA" id="ARBA00022475"/>
    </source>
</evidence>
<protein>
    <recommendedName>
        <fullName evidence="12 13">Ferrous iron transport protein B</fullName>
    </recommendedName>
</protein>
<feature type="transmembrane region" description="Helical" evidence="16">
    <location>
        <begin position="571"/>
        <end position="590"/>
    </location>
</feature>
<evidence type="ECO:0000256" key="8">
    <source>
        <dbReference type="ARBA" id="ARBA00023004"/>
    </source>
</evidence>
<keyword evidence="9" id="KW-0406">Ion transport</keyword>
<dbReference type="InterPro" id="IPR006073">
    <property type="entry name" value="GTP-bd"/>
</dbReference>
<dbReference type="InterPro" id="IPR005225">
    <property type="entry name" value="Small_GTP-bd"/>
</dbReference>
<dbReference type="GO" id="GO:0015093">
    <property type="term" value="F:ferrous iron transmembrane transporter activity"/>
    <property type="evidence" value="ECO:0007669"/>
    <property type="project" value="UniProtKB-UniRule"/>
</dbReference>
<evidence type="ECO:0000256" key="16">
    <source>
        <dbReference type="SAM" id="Phobius"/>
    </source>
</evidence>
<dbReference type="InterPro" id="IPR050860">
    <property type="entry name" value="FeoB_GTPase"/>
</dbReference>
<dbReference type="GO" id="GO:0046872">
    <property type="term" value="F:metal ion binding"/>
    <property type="evidence" value="ECO:0007669"/>
    <property type="project" value="UniProtKB-KW"/>
</dbReference>
<dbReference type="Pfam" id="PF07664">
    <property type="entry name" value="FeoB_C"/>
    <property type="match status" value="1"/>
</dbReference>
<dbReference type="NCBIfam" id="TIGR00231">
    <property type="entry name" value="small_GTP"/>
    <property type="match status" value="1"/>
</dbReference>
<feature type="binding site" evidence="15">
    <location>
        <position position="49"/>
    </location>
    <ligand>
        <name>Mg(2+)</name>
        <dbReference type="ChEBI" id="CHEBI:18420"/>
        <label>2</label>
    </ligand>
</feature>
<feature type="binding site" evidence="14">
    <location>
        <begin position="35"/>
        <end position="42"/>
    </location>
    <ligand>
        <name>GTP</name>
        <dbReference type="ChEBI" id="CHEBI:37565"/>
        <label>1</label>
    </ligand>
</feature>
<feature type="binding site" evidence="15">
    <location>
        <position position="50"/>
    </location>
    <ligand>
        <name>Mg(2+)</name>
        <dbReference type="ChEBI" id="CHEBI:18420"/>
        <label>2</label>
    </ligand>
</feature>
<dbReference type="Gene3D" id="1.10.287.1770">
    <property type="match status" value="1"/>
</dbReference>
<evidence type="ECO:0000256" key="10">
    <source>
        <dbReference type="ARBA" id="ARBA00023134"/>
    </source>
</evidence>
<dbReference type="InterPro" id="IPR030389">
    <property type="entry name" value="G_FEOB_dom"/>
</dbReference>
<dbReference type="SUPFAM" id="SSF52540">
    <property type="entry name" value="P-loop containing nucleoside triphosphate hydrolases"/>
    <property type="match status" value="1"/>
</dbReference>
<dbReference type="Pfam" id="PF07670">
    <property type="entry name" value="Gate"/>
    <property type="match status" value="2"/>
</dbReference>
<name>A0A2R7Y5T3_9CREN</name>
<evidence type="ECO:0000256" key="12">
    <source>
        <dbReference type="ARBA" id="ARBA00031200"/>
    </source>
</evidence>
<dbReference type="InterPro" id="IPR003373">
    <property type="entry name" value="Fe2_transport_prot-B"/>
</dbReference>
<feature type="transmembrane region" description="Helical" evidence="16">
    <location>
        <begin position="476"/>
        <end position="499"/>
    </location>
</feature>
<dbReference type="PRINTS" id="PR00326">
    <property type="entry name" value="GTP1OBG"/>
</dbReference>
<evidence type="ECO:0000256" key="4">
    <source>
        <dbReference type="ARBA" id="ARBA00022496"/>
    </source>
</evidence>
<evidence type="ECO:0000256" key="11">
    <source>
        <dbReference type="ARBA" id="ARBA00023136"/>
    </source>
</evidence>
<evidence type="ECO:0000256" key="5">
    <source>
        <dbReference type="ARBA" id="ARBA00022692"/>
    </source>
</evidence>
<gene>
    <name evidence="18" type="ORF">B7O98_06010</name>
</gene>
<evidence type="ECO:0000256" key="6">
    <source>
        <dbReference type="ARBA" id="ARBA00022741"/>
    </source>
</evidence>
<dbReference type="CDD" id="cd01879">
    <property type="entry name" value="FeoB"/>
    <property type="match status" value="1"/>
</dbReference>
<feature type="transmembrane region" description="Helical" evidence="16">
    <location>
        <begin position="705"/>
        <end position="726"/>
    </location>
</feature>
<evidence type="ECO:0000256" key="14">
    <source>
        <dbReference type="PIRSR" id="PIRSR603373-1"/>
    </source>
</evidence>
<keyword evidence="15" id="KW-0460">Magnesium</keyword>
<keyword evidence="10 14" id="KW-0342">GTP-binding</keyword>
<dbReference type="Proteomes" id="UP000244093">
    <property type="component" value="Unassembled WGS sequence"/>
</dbReference>
<feature type="transmembrane region" description="Helical" evidence="16">
    <location>
        <begin position="315"/>
        <end position="336"/>
    </location>
</feature>
<dbReference type="InterPro" id="IPR011640">
    <property type="entry name" value="Fe2_transport_prot_B_C"/>
</dbReference>
<evidence type="ECO:0000313" key="18">
    <source>
        <dbReference type="EMBL" id="PUA32222.1"/>
    </source>
</evidence>
<feature type="binding site" evidence="14">
    <location>
        <begin position="81"/>
        <end position="84"/>
    </location>
    <ligand>
        <name>GTP</name>
        <dbReference type="ChEBI" id="CHEBI:37565"/>
        <label>1</label>
    </ligand>
</feature>
<feature type="transmembrane region" description="Helical" evidence="16">
    <location>
        <begin position="675"/>
        <end position="693"/>
    </location>
</feature>
<organism evidence="18 19">
    <name type="scientific">Zestosphaera tikiterensis</name>
    <dbReference type="NCBI Taxonomy" id="1973259"/>
    <lineage>
        <taxon>Archaea</taxon>
        <taxon>Thermoproteota</taxon>
        <taxon>Thermoprotei</taxon>
        <taxon>Desulfurococcales</taxon>
        <taxon>Desulfurococcaceae</taxon>
        <taxon>Zestosphaera</taxon>
    </lineage>
</organism>
<dbReference type="InterPro" id="IPR041069">
    <property type="entry name" value="FeoB_Cyto"/>
</dbReference>
<dbReference type="Gene3D" id="3.40.50.300">
    <property type="entry name" value="P-loop containing nucleotide triphosphate hydrolases"/>
    <property type="match status" value="1"/>
</dbReference>
<dbReference type="GO" id="GO:0005525">
    <property type="term" value="F:GTP binding"/>
    <property type="evidence" value="ECO:0007669"/>
    <property type="project" value="UniProtKB-KW"/>
</dbReference>
<dbReference type="Pfam" id="PF17910">
    <property type="entry name" value="FeoB_Cyto"/>
    <property type="match status" value="1"/>
</dbReference>